<organism evidence="6 7">
    <name type="scientific">Nostoc flagelliforme CCNUN1</name>
    <dbReference type="NCBI Taxonomy" id="2038116"/>
    <lineage>
        <taxon>Bacteria</taxon>
        <taxon>Bacillati</taxon>
        <taxon>Cyanobacteriota</taxon>
        <taxon>Cyanophyceae</taxon>
        <taxon>Nostocales</taxon>
        <taxon>Nostocaceae</taxon>
        <taxon>Nostoc</taxon>
    </lineage>
</organism>
<evidence type="ECO:0000256" key="2">
    <source>
        <dbReference type="ARBA" id="ARBA00022840"/>
    </source>
</evidence>
<accession>A0A2K8T8T6</accession>
<dbReference type="InterPro" id="IPR052381">
    <property type="entry name" value="AAA_domain_protein"/>
</dbReference>
<protein>
    <recommendedName>
        <fullName evidence="4">Uncharacterized AAA domain-containing protein ycf46</fullName>
    </recommendedName>
</protein>
<evidence type="ECO:0000259" key="5">
    <source>
        <dbReference type="SMART" id="SM00382"/>
    </source>
</evidence>
<dbReference type="PANTHER" id="PTHR42960:SF1">
    <property type="entry name" value="YCF46 PROTEIN"/>
    <property type="match status" value="1"/>
</dbReference>
<dbReference type="InterPro" id="IPR027417">
    <property type="entry name" value="P-loop_NTPase"/>
</dbReference>
<dbReference type="InterPro" id="IPR003959">
    <property type="entry name" value="ATPase_AAA_core"/>
</dbReference>
<evidence type="ECO:0000313" key="7">
    <source>
        <dbReference type="Proteomes" id="UP000232003"/>
    </source>
</evidence>
<evidence type="ECO:0000313" key="6">
    <source>
        <dbReference type="EMBL" id="AUB43485.1"/>
    </source>
</evidence>
<keyword evidence="6" id="KW-0614">Plasmid</keyword>
<dbReference type="RefSeq" id="WP_100903605.1">
    <property type="nucleotide sequence ID" value="NZ_CAWNNC010000006.1"/>
</dbReference>
<dbReference type="InterPro" id="IPR003593">
    <property type="entry name" value="AAA+_ATPase"/>
</dbReference>
<dbReference type="OrthoDB" id="9809379at2"/>
<geneLocation type="plasmid" evidence="7">
    <name>pnfsy05</name>
</geneLocation>
<dbReference type="SUPFAM" id="SSF52540">
    <property type="entry name" value="P-loop containing nucleoside triphosphate hydrolases"/>
    <property type="match status" value="2"/>
</dbReference>
<dbReference type="KEGG" id="nfl:COO91_09666"/>
<dbReference type="AlphaFoldDB" id="A0A2K8T8T6"/>
<comment type="similarity">
    <text evidence="3">Belongs to the AAA ATPase family. Highly divergent.</text>
</comment>
<name>A0A2K8T8T6_9NOSO</name>
<reference evidence="6 7" key="1">
    <citation type="submission" date="2017-11" db="EMBL/GenBank/DDBJ databases">
        <title>Complete genome of a free-living desiccation-tolerant cyanobacterium and its photosynthetic adaptation to extreme terrestrial habitat.</title>
        <authorList>
            <person name="Shang J."/>
        </authorList>
    </citation>
    <scope>NUCLEOTIDE SEQUENCE [LARGE SCALE GENOMIC DNA]</scope>
    <source>
        <strain evidence="6 7">CCNUN1</strain>
        <plasmid evidence="7">pnfsy05</plasmid>
    </source>
</reference>
<dbReference type="SMART" id="SM00382">
    <property type="entry name" value="AAA"/>
    <property type="match status" value="1"/>
</dbReference>
<evidence type="ECO:0000256" key="4">
    <source>
        <dbReference type="ARBA" id="ARBA00040480"/>
    </source>
</evidence>
<evidence type="ECO:0000256" key="1">
    <source>
        <dbReference type="ARBA" id="ARBA00022741"/>
    </source>
</evidence>
<dbReference type="GO" id="GO:0016887">
    <property type="term" value="F:ATP hydrolysis activity"/>
    <property type="evidence" value="ECO:0007669"/>
    <property type="project" value="InterPro"/>
</dbReference>
<dbReference type="PANTHER" id="PTHR42960">
    <property type="entry name" value="YCF46 PROTEIN"/>
    <property type="match status" value="1"/>
</dbReference>
<keyword evidence="2" id="KW-0067">ATP-binding</keyword>
<keyword evidence="7" id="KW-1185">Reference proteome</keyword>
<evidence type="ECO:0000256" key="3">
    <source>
        <dbReference type="ARBA" id="ARBA00038088"/>
    </source>
</evidence>
<dbReference type="Gene3D" id="3.40.50.300">
    <property type="entry name" value="P-loop containing nucleotide triphosphate hydrolases"/>
    <property type="match status" value="1"/>
</dbReference>
<keyword evidence="1" id="KW-0547">Nucleotide-binding</keyword>
<dbReference type="Proteomes" id="UP000232003">
    <property type="component" value="Plasmid pNFSY05"/>
</dbReference>
<dbReference type="Pfam" id="PF17862">
    <property type="entry name" value="AAA_lid_3"/>
    <property type="match status" value="1"/>
</dbReference>
<dbReference type="Gene3D" id="1.10.8.60">
    <property type="match status" value="1"/>
</dbReference>
<dbReference type="GO" id="GO:0005524">
    <property type="term" value="F:ATP binding"/>
    <property type="evidence" value="ECO:0007669"/>
    <property type="project" value="UniProtKB-KW"/>
</dbReference>
<sequence>MKLSNLLSTLDSQIPIAAVDVLSPDEATIIQWLTTEASNKLSSPVFFWNLGVSTLEQCLIAADGGLVFKAVPEYKRPLQSDPLLFVFDYIANFSGNGVFILGDIHPFIAKNSPQLSWEILSKVKNLYHRLKPTDKRIVLLGQNIQLHESLVRLIPYCEVPLPSIDQILEHITSYLHDLQQSAREQELTFTVALENAEVETLSRAALGLTLEEISDFLRLTVKENLTNDGVLVDADFIPKVVEYKTRLLSQMGIELGKPATIPFGGLDLLREWLTRRRRLFTQEARSLSLPQPKGVLLAGPPGTGKSHSAKNIANILNLPLLQLDIASLLGSLVGESEGNVRRALKTAEAIAPCVLWVDEIEKALSGTGDTSGVSQRILGNILTFMSESTSGVFVVATCNDPSALPTELKRKGRFDENFFVDLPTEPERVQILGIHLQRFGIHLESEYLEAIAANTTKFSGAELETLASEAALLAFDEGRPQQVTLADLETCRQTITPLAIQDAAAVEKMQAWASTARRASSPVNSNSQFAIRNSQLNQWGL</sequence>
<gene>
    <name evidence="6" type="ORF">COO91_09666</name>
</gene>
<dbReference type="EMBL" id="CP024790">
    <property type="protein sequence ID" value="AUB43485.1"/>
    <property type="molecule type" value="Genomic_DNA"/>
</dbReference>
<proteinExistence type="inferred from homology"/>
<dbReference type="InterPro" id="IPR041569">
    <property type="entry name" value="AAA_lid_3"/>
</dbReference>
<dbReference type="Pfam" id="PF00004">
    <property type="entry name" value="AAA"/>
    <property type="match status" value="1"/>
</dbReference>
<feature type="domain" description="AAA+ ATPase" evidence="5">
    <location>
        <begin position="291"/>
        <end position="424"/>
    </location>
</feature>